<name>A0A2K3CRD9_CHLRE</name>
<feature type="compositionally biased region" description="Basic and acidic residues" evidence="1">
    <location>
        <begin position="46"/>
        <end position="61"/>
    </location>
</feature>
<evidence type="ECO:0000313" key="4">
    <source>
        <dbReference type="Proteomes" id="UP000006906"/>
    </source>
</evidence>
<dbReference type="Proteomes" id="UP000006906">
    <property type="component" value="Chromosome 17"/>
</dbReference>
<keyword evidence="4" id="KW-1185">Reference proteome</keyword>
<organism evidence="3 4">
    <name type="scientific">Chlamydomonas reinhardtii</name>
    <name type="common">Chlamydomonas smithii</name>
    <dbReference type="NCBI Taxonomy" id="3055"/>
    <lineage>
        <taxon>Eukaryota</taxon>
        <taxon>Viridiplantae</taxon>
        <taxon>Chlorophyta</taxon>
        <taxon>core chlorophytes</taxon>
        <taxon>Chlorophyceae</taxon>
        <taxon>CS clade</taxon>
        <taxon>Chlamydomonadales</taxon>
        <taxon>Chlamydomonadaceae</taxon>
        <taxon>Chlamydomonas</taxon>
    </lineage>
</organism>
<dbReference type="KEGG" id="cre:CHLRE_17g735876v5"/>
<dbReference type="Gramene" id="PNW70845">
    <property type="protein sequence ID" value="PNW70845"/>
    <property type="gene ID" value="CHLRE_17g735876v5"/>
</dbReference>
<proteinExistence type="predicted"/>
<reference evidence="3 4" key="1">
    <citation type="journal article" date="2007" name="Science">
        <title>The Chlamydomonas genome reveals the evolution of key animal and plant functions.</title>
        <authorList>
            <person name="Merchant S.S."/>
            <person name="Prochnik S.E."/>
            <person name="Vallon O."/>
            <person name="Harris E.H."/>
            <person name="Karpowicz S.J."/>
            <person name="Witman G.B."/>
            <person name="Terry A."/>
            <person name="Salamov A."/>
            <person name="Fritz-Laylin L.K."/>
            <person name="Marechal-Drouard L."/>
            <person name="Marshall W.F."/>
            <person name="Qu L.H."/>
            <person name="Nelson D.R."/>
            <person name="Sanderfoot A.A."/>
            <person name="Spalding M.H."/>
            <person name="Kapitonov V.V."/>
            <person name="Ren Q."/>
            <person name="Ferris P."/>
            <person name="Lindquist E."/>
            <person name="Shapiro H."/>
            <person name="Lucas S.M."/>
            <person name="Grimwood J."/>
            <person name="Schmutz J."/>
            <person name="Cardol P."/>
            <person name="Cerutti H."/>
            <person name="Chanfreau G."/>
            <person name="Chen C.L."/>
            <person name="Cognat V."/>
            <person name="Croft M.T."/>
            <person name="Dent R."/>
            <person name="Dutcher S."/>
            <person name="Fernandez E."/>
            <person name="Fukuzawa H."/>
            <person name="Gonzalez-Ballester D."/>
            <person name="Gonzalez-Halphen D."/>
            <person name="Hallmann A."/>
            <person name="Hanikenne M."/>
            <person name="Hippler M."/>
            <person name="Inwood W."/>
            <person name="Jabbari K."/>
            <person name="Kalanon M."/>
            <person name="Kuras R."/>
            <person name="Lefebvre P.A."/>
            <person name="Lemaire S.D."/>
            <person name="Lobanov A.V."/>
            <person name="Lohr M."/>
            <person name="Manuell A."/>
            <person name="Meier I."/>
            <person name="Mets L."/>
            <person name="Mittag M."/>
            <person name="Mittelmeier T."/>
            <person name="Moroney J.V."/>
            <person name="Moseley J."/>
            <person name="Napoli C."/>
            <person name="Nedelcu A.M."/>
            <person name="Niyogi K."/>
            <person name="Novoselov S.V."/>
            <person name="Paulsen I.T."/>
            <person name="Pazour G."/>
            <person name="Purton S."/>
            <person name="Ral J.P."/>
            <person name="Riano-Pachon D.M."/>
            <person name="Riekhof W."/>
            <person name="Rymarquis L."/>
            <person name="Schroda M."/>
            <person name="Stern D."/>
            <person name="Umen J."/>
            <person name="Willows R."/>
            <person name="Wilson N."/>
            <person name="Zimmer S.L."/>
            <person name="Allmer J."/>
            <person name="Balk J."/>
            <person name="Bisova K."/>
            <person name="Chen C.J."/>
            <person name="Elias M."/>
            <person name="Gendler K."/>
            <person name="Hauser C."/>
            <person name="Lamb M.R."/>
            <person name="Ledford H."/>
            <person name="Long J.C."/>
            <person name="Minagawa J."/>
            <person name="Page M.D."/>
            <person name="Pan J."/>
            <person name="Pootakham W."/>
            <person name="Roje S."/>
            <person name="Rose A."/>
            <person name="Stahlberg E."/>
            <person name="Terauchi A.M."/>
            <person name="Yang P."/>
            <person name="Ball S."/>
            <person name="Bowler C."/>
            <person name="Dieckmann C.L."/>
            <person name="Gladyshev V.N."/>
            <person name="Green P."/>
            <person name="Jorgensen R."/>
            <person name="Mayfield S."/>
            <person name="Mueller-Roeber B."/>
            <person name="Rajamani S."/>
            <person name="Sayre R.T."/>
            <person name="Brokstein P."/>
            <person name="Dubchak I."/>
            <person name="Goodstein D."/>
            <person name="Hornick L."/>
            <person name="Huang Y.W."/>
            <person name="Jhaveri J."/>
            <person name="Luo Y."/>
            <person name="Martinez D."/>
            <person name="Ngau W.C."/>
            <person name="Otillar B."/>
            <person name="Poliakov A."/>
            <person name="Porter A."/>
            <person name="Szajkowski L."/>
            <person name="Werner G."/>
            <person name="Zhou K."/>
            <person name="Grigoriev I.V."/>
            <person name="Rokhsar D.S."/>
            <person name="Grossman A.R."/>
        </authorList>
    </citation>
    <scope>NUCLEOTIDE SEQUENCE [LARGE SCALE GENOMIC DNA]</scope>
    <source>
        <strain evidence="4">CC-503</strain>
    </source>
</reference>
<evidence type="ECO:0000313" key="3">
    <source>
        <dbReference type="EMBL" id="PNW70845.1"/>
    </source>
</evidence>
<dbReference type="GeneID" id="66057128"/>
<feature type="signal peptide" evidence="2">
    <location>
        <begin position="1"/>
        <end position="19"/>
    </location>
</feature>
<dbReference type="InParanoid" id="A0A2K3CRD9"/>
<sequence>MVGLVLGLSTFTILPIVSQSEIVGTHPTSLLRKLTSCAPTAARPGHPREPQLRRPGREAVHDYWPATRS</sequence>
<evidence type="ECO:0000256" key="1">
    <source>
        <dbReference type="SAM" id="MobiDB-lite"/>
    </source>
</evidence>
<evidence type="ECO:0000256" key="2">
    <source>
        <dbReference type="SAM" id="SignalP"/>
    </source>
</evidence>
<feature type="region of interest" description="Disordered" evidence="1">
    <location>
        <begin position="39"/>
        <end position="69"/>
    </location>
</feature>
<dbReference type="EMBL" id="CM008978">
    <property type="protein sequence ID" value="PNW70845.1"/>
    <property type="molecule type" value="Genomic_DNA"/>
</dbReference>
<keyword evidence="2" id="KW-0732">Signal</keyword>
<dbReference type="AlphaFoldDB" id="A0A2K3CRD9"/>
<gene>
    <name evidence="3" type="ORF">CHLRE_17g735876v5</name>
</gene>
<protein>
    <submittedName>
        <fullName evidence="3">Uncharacterized protein</fullName>
    </submittedName>
</protein>
<accession>A0A2K3CRD9</accession>
<dbReference type="RefSeq" id="XP_042915000.1">
    <property type="nucleotide sequence ID" value="XM_043072541.1"/>
</dbReference>
<feature type="chain" id="PRO_5014446724" evidence="2">
    <location>
        <begin position="20"/>
        <end position="69"/>
    </location>
</feature>